<evidence type="ECO:0000256" key="9">
    <source>
        <dbReference type="PIRSR" id="PIRSR601486-1"/>
    </source>
</evidence>
<dbReference type="PANTHER" id="PTHR47366">
    <property type="entry name" value="TWO-ON-TWO HEMOGLOBIN-3"/>
    <property type="match status" value="1"/>
</dbReference>
<reference evidence="10 11" key="1">
    <citation type="submission" date="2015-08" db="EMBL/GenBank/DDBJ databases">
        <title>The complete genome sequence of Bacillus beveridgei MLTeJB.</title>
        <authorList>
            <person name="Hanson T.E."/>
            <person name="Mesa C."/>
            <person name="Basesman S.M."/>
            <person name="Oremland R.S."/>
        </authorList>
    </citation>
    <scope>NUCLEOTIDE SEQUENCE [LARGE SCALE GENOMIC DNA]</scope>
    <source>
        <strain evidence="10 11">MLTeJB</strain>
    </source>
</reference>
<sequence>MTTLYDKLGGEETIRTAVDRFYAKVLADDTVKHYFEHTDMEKQREHQTKFLSFALGGPNQYGGTSMEKAHEGMNIQPKEFLAIATHLQATLEELGAEEEDIETIMTKINGLKDSVVHQ</sequence>
<comment type="similarity">
    <text evidence="6">Belongs to the truncated hemoglobin family. Group II subfamily.</text>
</comment>
<dbReference type="STRING" id="632773.BBEV_2503"/>
<dbReference type="Proteomes" id="UP000094463">
    <property type="component" value="Chromosome"/>
</dbReference>
<evidence type="ECO:0000256" key="3">
    <source>
        <dbReference type="ARBA" id="ARBA00022617"/>
    </source>
</evidence>
<organism evidence="10 11">
    <name type="scientific">Salisediminibacterium beveridgei</name>
    <dbReference type="NCBI Taxonomy" id="632773"/>
    <lineage>
        <taxon>Bacteria</taxon>
        <taxon>Bacillati</taxon>
        <taxon>Bacillota</taxon>
        <taxon>Bacilli</taxon>
        <taxon>Bacillales</taxon>
        <taxon>Bacillaceae</taxon>
        <taxon>Salisediminibacterium</taxon>
    </lineage>
</organism>
<feature type="binding site" description="proximal binding residue" evidence="8">
    <location>
        <position position="70"/>
    </location>
    <ligand>
        <name>heme</name>
        <dbReference type="ChEBI" id="CHEBI:30413"/>
    </ligand>
    <ligandPart>
        <name>Fe</name>
        <dbReference type="ChEBI" id="CHEBI:18248"/>
    </ligandPart>
</feature>
<dbReference type="GO" id="GO:0005344">
    <property type="term" value="F:oxygen carrier activity"/>
    <property type="evidence" value="ECO:0007669"/>
    <property type="project" value="UniProtKB-UniRule"/>
</dbReference>
<comment type="similarity">
    <text evidence="1 7">Belongs to the truncated hemoglobin family. Group I subfamily.</text>
</comment>
<proteinExistence type="inferred from homology"/>
<feature type="binding site" description="distal binding residue" evidence="9">
    <location>
        <position position="46"/>
    </location>
    <ligand>
        <name>heme</name>
        <dbReference type="ChEBI" id="CHEBI:30413"/>
    </ligand>
    <ligandPart>
        <name>Fe</name>
        <dbReference type="ChEBI" id="CHEBI:18248"/>
    </ligandPart>
</feature>
<dbReference type="PATRIC" id="fig|632773.3.peg.2619"/>
<dbReference type="SUPFAM" id="SSF46458">
    <property type="entry name" value="Globin-like"/>
    <property type="match status" value="1"/>
</dbReference>
<evidence type="ECO:0000256" key="8">
    <source>
        <dbReference type="PIRSR" id="PIRSR002030-1"/>
    </source>
</evidence>
<dbReference type="InterPro" id="IPR001486">
    <property type="entry name" value="Hemoglobin_trunc"/>
</dbReference>
<dbReference type="GO" id="GO:0019825">
    <property type="term" value="F:oxygen binding"/>
    <property type="evidence" value="ECO:0007669"/>
    <property type="project" value="InterPro"/>
</dbReference>
<evidence type="ECO:0000256" key="6">
    <source>
        <dbReference type="ARBA" id="ARBA00034496"/>
    </source>
</evidence>
<evidence type="ECO:0000256" key="5">
    <source>
        <dbReference type="ARBA" id="ARBA00023004"/>
    </source>
</evidence>
<evidence type="ECO:0000256" key="4">
    <source>
        <dbReference type="ARBA" id="ARBA00022723"/>
    </source>
</evidence>
<dbReference type="InterPro" id="IPR044203">
    <property type="entry name" value="GlbO/GLB3-like"/>
</dbReference>
<protein>
    <recommendedName>
        <fullName evidence="7">Group 1 truncated hemoglobin</fullName>
    </recommendedName>
</protein>
<dbReference type="KEGG" id="bbev:BBEV_2503"/>
<evidence type="ECO:0000256" key="2">
    <source>
        <dbReference type="ARBA" id="ARBA00022448"/>
    </source>
</evidence>
<dbReference type="RefSeq" id="WP_069365782.1">
    <property type="nucleotide sequence ID" value="NZ_CP012502.1"/>
</dbReference>
<keyword evidence="7" id="KW-0561">Oxygen transport</keyword>
<dbReference type="PANTHER" id="PTHR47366:SF2">
    <property type="entry name" value="CHROMOSOME UNDETERMINED SCAFFOLD_37, WHOLE GENOME SHOTGUN SEQUENCE"/>
    <property type="match status" value="1"/>
</dbReference>
<dbReference type="OrthoDB" id="9795814at2"/>
<dbReference type="InterPro" id="IPR016339">
    <property type="entry name" value="Hemoglobin_trunc_I"/>
</dbReference>
<evidence type="ECO:0000313" key="10">
    <source>
        <dbReference type="EMBL" id="AOM83842.1"/>
    </source>
</evidence>
<name>A0A1D7QXW1_9BACI</name>
<gene>
    <name evidence="10" type="primary">glbN</name>
    <name evidence="10" type="ORF">BBEV_2503</name>
</gene>
<accession>A0A1D7QXW1</accession>
<keyword evidence="3 7" id="KW-0349">Heme</keyword>
<dbReference type="InterPro" id="IPR012292">
    <property type="entry name" value="Globin/Proto"/>
</dbReference>
<comment type="cofactor">
    <cofactor evidence="8">
        <name>heme</name>
        <dbReference type="ChEBI" id="CHEBI:30413"/>
    </cofactor>
    <text evidence="8">Binds 1 heme group per subunit.</text>
</comment>
<dbReference type="Pfam" id="PF01152">
    <property type="entry name" value="Bac_globin"/>
    <property type="match status" value="1"/>
</dbReference>
<dbReference type="GO" id="GO:0020037">
    <property type="term" value="F:heme binding"/>
    <property type="evidence" value="ECO:0007669"/>
    <property type="project" value="InterPro"/>
</dbReference>
<keyword evidence="11" id="KW-1185">Reference proteome</keyword>
<dbReference type="Gene3D" id="1.10.490.10">
    <property type="entry name" value="Globins"/>
    <property type="match status" value="1"/>
</dbReference>
<dbReference type="InterPro" id="IPR009050">
    <property type="entry name" value="Globin-like_sf"/>
</dbReference>
<dbReference type="EMBL" id="CP012502">
    <property type="protein sequence ID" value="AOM83842.1"/>
    <property type="molecule type" value="Genomic_DNA"/>
</dbReference>
<evidence type="ECO:0000256" key="7">
    <source>
        <dbReference type="PIRNR" id="PIRNR002030"/>
    </source>
</evidence>
<evidence type="ECO:0000256" key="1">
    <source>
        <dbReference type="ARBA" id="ARBA00009660"/>
    </source>
</evidence>
<dbReference type="GO" id="GO:0046872">
    <property type="term" value="F:metal ion binding"/>
    <property type="evidence" value="ECO:0007669"/>
    <property type="project" value="UniProtKB-UniRule"/>
</dbReference>
<keyword evidence="4 7" id="KW-0479">Metal-binding</keyword>
<evidence type="ECO:0000313" key="11">
    <source>
        <dbReference type="Proteomes" id="UP000094463"/>
    </source>
</evidence>
<dbReference type="PIRSF" id="PIRSF002030">
    <property type="entry name" value="Globin_Protozoa/Cyanobacteria"/>
    <property type="match status" value="1"/>
</dbReference>
<keyword evidence="5 7" id="KW-0408">Iron</keyword>
<keyword evidence="2 7" id="KW-0813">Transport</keyword>
<dbReference type="AlphaFoldDB" id="A0A1D7QXW1"/>
<dbReference type="CDD" id="cd00454">
    <property type="entry name" value="TrHb1_N"/>
    <property type="match status" value="1"/>
</dbReference>